<dbReference type="Gene3D" id="3.90.79.10">
    <property type="entry name" value="Nucleoside Triphosphate Pyrophosphohydrolase"/>
    <property type="match status" value="1"/>
</dbReference>
<protein>
    <submittedName>
        <fullName evidence="2">NUDIX hydrolase</fullName>
    </submittedName>
</protein>
<organism evidence="2 3">
    <name type="scientific">Rufibacter sediminis</name>
    <dbReference type="NCBI Taxonomy" id="2762756"/>
    <lineage>
        <taxon>Bacteria</taxon>
        <taxon>Pseudomonadati</taxon>
        <taxon>Bacteroidota</taxon>
        <taxon>Cytophagia</taxon>
        <taxon>Cytophagales</taxon>
        <taxon>Hymenobacteraceae</taxon>
        <taxon>Rufibacter</taxon>
    </lineage>
</organism>
<dbReference type="Gene3D" id="1.10.10.10">
    <property type="entry name" value="Winged helix-like DNA-binding domain superfamily/Winged helix DNA-binding domain"/>
    <property type="match status" value="1"/>
</dbReference>
<evidence type="ECO:0000259" key="1">
    <source>
        <dbReference type="PROSITE" id="PS51462"/>
    </source>
</evidence>
<dbReference type="PANTHER" id="PTHR43736:SF4">
    <property type="entry name" value="SLR1690 PROTEIN"/>
    <property type="match status" value="1"/>
</dbReference>
<dbReference type="EMBL" id="JACOAF010000006">
    <property type="protein sequence ID" value="MBC3538561.1"/>
    <property type="molecule type" value="Genomic_DNA"/>
</dbReference>
<sequence>MTASSGRIRYSGQTRVHVAVDCIVFGFDGENFRLLLIQRGFTPHRQEWSLMGGFIQPNESLEAAAHRVLKELTGLEDVYLEQLPAFSDPKRDSVDRTISVPYFALIDIQKCKAQLSSDFHAEWFILSETPDLIFDHNLMVEVAKMRLRYKAALHPILFELLPAKFTLQQLRTLYEKLYESTFDKGNFARKALSTGLLIQQKEKNKEHSRKGAFYFKLDREKYYDNFEAFLKFIPNMEKLLGMDKNW</sequence>
<dbReference type="PROSITE" id="PS51462">
    <property type="entry name" value="NUDIX"/>
    <property type="match status" value="1"/>
</dbReference>
<evidence type="ECO:0000313" key="3">
    <source>
        <dbReference type="Proteomes" id="UP000659698"/>
    </source>
</evidence>
<proteinExistence type="predicted"/>
<accession>A0ABR6VMZ1</accession>
<comment type="caution">
    <text evidence="2">The sequence shown here is derived from an EMBL/GenBank/DDBJ whole genome shotgun (WGS) entry which is preliminary data.</text>
</comment>
<dbReference type="SUPFAM" id="SSF46785">
    <property type="entry name" value="Winged helix' DNA-binding domain"/>
    <property type="match status" value="1"/>
</dbReference>
<dbReference type="GO" id="GO:0016787">
    <property type="term" value="F:hydrolase activity"/>
    <property type="evidence" value="ECO:0007669"/>
    <property type="project" value="UniProtKB-KW"/>
</dbReference>
<evidence type="ECO:0000313" key="2">
    <source>
        <dbReference type="EMBL" id="MBC3538561.1"/>
    </source>
</evidence>
<dbReference type="InterPro" id="IPR036388">
    <property type="entry name" value="WH-like_DNA-bd_sf"/>
</dbReference>
<keyword evidence="2" id="KW-0378">Hydrolase</keyword>
<name>A0ABR6VMZ1_9BACT</name>
<dbReference type="InterPro" id="IPR000086">
    <property type="entry name" value="NUDIX_hydrolase_dom"/>
</dbReference>
<dbReference type="SUPFAM" id="SSF55811">
    <property type="entry name" value="Nudix"/>
    <property type="match status" value="1"/>
</dbReference>
<dbReference type="Proteomes" id="UP000659698">
    <property type="component" value="Unassembled WGS sequence"/>
</dbReference>
<dbReference type="Pfam" id="PF21906">
    <property type="entry name" value="WHD_NrtR"/>
    <property type="match status" value="1"/>
</dbReference>
<dbReference type="InterPro" id="IPR054105">
    <property type="entry name" value="WHD_NrtR"/>
</dbReference>
<gene>
    <name evidence="2" type="ORF">H7U12_02635</name>
</gene>
<dbReference type="CDD" id="cd18873">
    <property type="entry name" value="NUDIX_NadM_like"/>
    <property type="match status" value="1"/>
</dbReference>
<dbReference type="Pfam" id="PF00293">
    <property type="entry name" value="NUDIX"/>
    <property type="match status" value="1"/>
</dbReference>
<dbReference type="PANTHER" id="PTHR43736">
    <property type="entry name" value="ADP-RIBOSE PYROPHOSPHATASE"/>
    <property type="match status" value="1"/>
</dbReference>
<keyword evidence="3" id="KW-1185">Reference proteome</keyword>
<dbReference type="InterPro" id="IPR036390">
    <property type="entry name" value="WH_DNA-bd_sf"/>
</dbReference>
<dbReference type="InterPro" id="IPR015797">
    <property type="entry name" value="NUDIX_hydrolase-like_dom_sf"/>
</dbReference>
<feature type="domain" description="Nudix hydrolase" evidence="1">
    <location>
        <begin position="15"/>
        <end position="147"/>
    </location>
</feature>
<reference evidence="2 3" key="1">
    <citation type="journal article" date="2019" name="Int. J. Syst. Evol. Microbiol.">
        <title>Rufibacter sediminis sp. nov., isolated from freshwater lake sediment.</title>
        <authorList>
            <person name="Qu J.H."/>
            <person name="Zhang L.J."/>
            <person name="Fu Y.H."/>
            <person name="Li H.F."/>
        </authorList>
    </citation>
    <scope>NUCLEOTIDE SEQUENCE [LARGE SCALE GENOMIC DNA]</scope>
    <source>
        <strain evidence="2 3">H-1</strain>
    </source>
</reference>